<evidence type="ECO:0000313" key="6">
    <source>
        <dbReference type="EMBL" id="PRX20822.1"/>
    </source>
</evidence>
<dbReference type="GO" id="GO:0003700">
    <property type="term" value="F:DNA-binding transcription factor activity"/>
    <property type="evidence" value="ECO:0007669"/>
    <property type="project" value="TreeGrafter"/>
</dbReference>
<evidence type="ECO:0000256" key="2">
    <source>
        <dbReference type="ARBA" id="ARBA00023125"/>
    </source>
</evidence>
<dbReference type="InterPro" id="IPR028082">
    <property type="entry name" value="Peripla_BP_I"/>
</dbReference>
<dbReference type="Gene3D" id="3.40.50.2300">
    <property type="match status" value="2"/>
</dbReference>
<evidence type="ECO:0000256" key="4">
    <source>
        <dbReference type="SAM" id="MobiDB-lite"/>
    </source>
</evidence>
<dbReference type="AlphaFoldDB" id="A0A2T0KC50"/>
<feature type="domain" description="Transcriptional regulator LacI/GalR-like sensor" evidence="5">
    <location>
        <begin position="113"/>
        <end position="265"/>
    </location>
</feature>
<keyword evidence="2 6" id="KW-0238">DNA-binding</keyword>
<name>A0A2T0KC50_9ACTN</name>
<keyword evidence="3" id="KW-0804">Transcription</keyword>
<feature type="compositionally biased region" description="Pro residues" evidence="4">
    <location>
        <begin position="247"/>
        <end position="256"/>
    </location>
</feature>
<dbReference type="PANTHER" id="PTHR30146:SF155">
    <property type="entry name" value="ALANINE RACEMASE"/>
    <property type="match status" value="1"/>
</dbReference>
<dbReference type="PANTHER" id="PTHR30146">
    <property type="entry name" value="LACI-RELATED TRANSCRIPTIONAL REPRESSOR"/>
    <property type="match status" value="1"/>
</dbReference>
<dbReference type="OrthoDB" id="1938857at2"/>
<reference evidence="6 7" key="1">
    <citation type="submission" date="2018-03" db="EMBL/GenBank/DDBJ databases">
        <title>Genomic Encyclopedia of Archaeal and Bacterial Type Strains, Phase II (KMG-II): from individual species to whole genera.</title>
        <authorList>
            <person name="Goeker M."/>
        </authorList>
    </citation>
    <scope>NUCLEOTIDE SEQUENCE [LARGE SCALE GENOMIC DNA]</scope>
    <source>
        <strain evidence="6 7">DSM 43146</strain>
    </source>
</reference>
<dbReference type="Proteomes" id="UP000239415">
    <property type="component" value="Unassembled WGS sequence"/>
</dbReference>
<evidence type="ECO:0000256" key="1">
    <source>
        <dbReference type="ARBA" id="ARBA00023015"/>
    </source>
</evidence>
<dbReference type="SUPFAM" id="SSF53822">
    <property type="entry name" value="Periplasmic binding protein-like I"/>
    <property type="match status" value="1"/>
</dbReference>
<evidence type="ECO:0000313" key="7">
    <source>
        <dbReference type="Proteomes" id="UP000239415"/>
    </source>
</evidence>
<accession>A0A2T0KC50</accession>
<keyword evidence="1" id="KW-0805">Transcription regulation</keyword>
<evidence type="ECO:0000259" key="5">
    <source>
        <dbReference type="Pfam" id="PF13377"/>
    </source>
</evidence>
<gene>
    <name evidence="6" type="ORF">CLV67_10799</name>
</gene>
<dbReference type="RefSeq" id="WP_106320045.1">
    <property type="nucleotide sequence ID" value="NZ_BOMO01000070.1"/>
</dbReference>
<comment type="caution">
    <text evidence="6">The sequence shown here is derived from an EMBL/GenBank/DDBJ whole genome shotgun (WGS) entry which is preliminary data.</text>
</comment>
<sequence length="278" mass="28541">MLIGLVLTAGDARVGVEPFFLELTAGLDEVLAGRAGSVFLLVVADAAAERDTYRRWAAQRSVAAVVLVNLVHGDDRPDLLAELGLPALLAGRREGAYPAVVTDDGRALTAALDVLHDLGHRVVGRVSGPAALAHTAERGAAAAAHRLTVHVTEGDYSAASGVRGLRALLAADPPPTAVVFDNDVMAVAAARELAREGIPVPGRLSLVAGNDSPLCELATPPLSALGTDAHAFGRVLGETVLAVLDGGPPPVRPAPPARVRLRESTARPAEAPRGSGDR</sequence>
<dbReference type="InterPro" id="IPR046335">
    <property type="entry name" value="LacI/GalR-like_sensor"/>
</dbReference>
<protein>
    <submittedName>
        <fullName evidence="6">DNA-binding LacI/PurR family transcriptional regulator</fullName>
    </submittedName>
</protein>
<proteinExistence type="predicted"/>
<dbReference type="Pfam" id="PF13377">
    <property type="entry name" value="Peripla_BP_3"/>
    <property type="match status" value="1"/>
</dbReference>
<organism evidence="6 7">
    <name type="scientific">Actinoplanes italicus</name>
    <dbReference type="NCBI Taxonomy" id="113567"/>
    <lineage>
        <taxon>Bacteria</taxon>
        <taxon>Bacillati</taxon>
        <taxon>Actinomycetota</taxon>
        <taxon>Actinomycetes</taxon>
        <taxon>Micromonosporales</taxon>
        <taxon>Micromonosporaceae</taxon>
        <taxon>Actinoplanes</taxon>
    </lineage>
</organism>
<feature type="region of interest" description="Disordered" evidence="4">
    <location>
        <begin position="245"/>
        <end position="278"/>
    </location>
</feature>
<evidence type="ECO:0000256" key="3">
    <source>
        <dbReference type="ARBA" id="ARBA00023163"/>
    </source>
</evidence>
<dbReference type="EMBL" id="PVMZ01000007">
    <property type="protein sequence ID" value="PRX20822.1"/>
    <property type="molecule type" value="Genomic_DNA"/>
</dbReference>
<keyword evidence="7" id="KW-1185">Reference proteome</keyword>
<dbReference type="GO" id="GO:0000976">
    <property type="term" value="F:transcription cis-regulatory region binding"/>
    <property type="evidence" value="ECO:0007669"/>
    <property type="project" value="TreeGrafter"/>
</dbReference>